<accession>A0A126HH18</accession>
<keyword evidence="1" id="KW-0472">Membrane</keyword>
<evidence type="ECO:0000313" key="3">
    <source>
        <dbReference type="Proteomes" id="UP000230575"/>
    </source>
</evidence>
<sequence>MLEAMTPITLDCIGMVVQTRVRLVTFDMLGMMGLITLMSVHRLVA</sequence>
<reference evidence="2 3" key="1">
    <citation type="journal article" date="2016" name="Front. Microbiol.">
        <title>Comparative Functional Genomic Analysis of Two Vibrio Phages Reveals Complex Metabolic Interactions with the Host Cell.</title>
        <authorList>
            <person name="Skliros D."/>
            <person name="Kalatzis P.G."/>
            <person name="Katharios P."/>
            <person name="Flemetakis E."/>
        </authorList>
    </citation>
    <scope>NUCLEOTIDE SEQUENCE [LARGE SCALE GENOMIC DNA]</scope>
</reference>
<protein>
    <submittedName>
        <fullName evidence="2">Uncharacterized protein</fullName>
    </submittedName>
</protein>
<organism evidence="2 3">
    <name type="scientific">Vibrio phage phi-Grn1</name>
    <dbReference type="NCBI Taxonomy" id="1747713"/>
    <lineage>
        <taxon>Viruses</taxon>
        <taxon>Duplodnaviria</taxon>
        <taxon>Heunggongvirae</taxon>
        <taxon>Uroviricota</taxon>
        <taxon>Caudoviricetes</taxon>
        <taxon>Pantevenvirales</taxon>
        <taxon>Straboviridae</taxon>
        <taxon>Schizotequatrovirus</taxon>
        <taxon>Schizotequatrovirus valkk3</taxon>
    </lineage>
</organism>
<gene>
    <name evidence="2" type="ORF">phiGrn1_0033</name>
</gene>
<feature type="transmembrane region" description="Helical" evidence="1">
    <location>
        <begin position="21"/>
        <end position="40"/>
    </location>
</feature>
<keyword evidence="1" id="KW-0812">Transmembrane</keyword>
<evidence type="ECO:0000256" key="1">
    <source>
        <dbReference type="SAM" id="Phobius"/>
    </source>
</evidence>
<keyword evidence="1" id="KW-1133">Transmembrane helix</keyword>
<dbReference type="Proteomes" id="UP000230575">
    <property type="component" value="Segment"/>
</dbReference>
<dbReference type="EMBL" id="KT919972">
    <property type="protein sequence ID" value="ALP47328.1"/>
    <property type="molecule type" value="Genomic_DNA"/>
</dbReference>
<proteinExistence type="predicted"/>
<evidence type="ECO:0000313" key="2">
    <source>
        <dbReference type="EMBL" id="ALP47328.1"/>
    </source>
</evidence>
<name>A0A126HH18_9CAUD</name>